<dbReference type="EMBL" id="MU277232">
    <property type="protein sequence ID" value="KAI0058690.1"/>
    <property type="molecule type" value="Genomic_DNA"/>
</dbReference>
<dbReference type="Proteomes" id="UP000814140">
    <property type="component" value="Unassembled WGS sequence"/>
</dbReference>
<proteinExistence type="predicted"/>
<keyword evidence="2" id="KW-1185">Reference proteome</keyword>
<organism evidence="1 2">
    <name type="scientific">Artomyces pyxidatus</name>
    <dbReference type="NCBI Taxonomy" id="48021"/>
    <lineage>
        <taxon>Eukaryota</taxon>
        <taxon>Fungi</taxon>
        <taxon>Dikarya</taxon>
        <taxon>Basidiomycota</taxon>
        <taxon>Agaricomycotina</taxon>
        <taxon>Agaricomycetes</taxon>
        <taxon>Russulales</taxon>
        <taxon>Auriscalpiaceae</taxon>
        <taxon>Artomyces</taxon>
    </lineage>
</organism>
<accession>A0ACB8SRG9</accession>
<reference evidence="1" key="2">
    <citation type="journal article" date="2022" name="New Phytol.">
        <title>Evolutionary transition to the ectomycorrhizal habit in the genomes of a hyperdiverse lineage of mushroom-forming fungi.</title>
        <authorList>
            <person name="Looney B."/>
            <person name="Miyauchi S."/>
            <person name="Morin E."/>
            <person name="Drula E."/>
            <person name="Courty P.E."/>
            <person name="Kohler A."/>
            <person name="Kuo A."/>
            <person name="LaButti K."/>
            <person name="Pangilinan J."/>
            <person name="Lipzen A."/>
            <person name="Riley R."/>
            <person name="Andreopoulos W."/>
            <person name="He G."/>
            <person name="Johnson J."/>
            <person name="Nolan M."/>
            <person name="Tritt A."/>
            <person name="Barry K.W."/>
            <person name="Grigoriev I.V."/>
            <person name="Nagy L.G."/>
            <person name="Hibbett D."/>
            <person name="Henrissat B."/>
            <person name="Matheny P.B."/>
            <person name="Labbe J."/>
            <person name="Martin F.M."/>
        </authorList>
    </citation>
    <scope>NUCLEOTIDE SEQUENCE</scope>
    <source>
        <strain evidence="1">HHB10654</strain>
    </source>
</reference>
<sequence>MPGSPDPPESLAPGTWLSATARIPLNTEGIDPEALRRAVSEYRSWKAKTDFYKKKYKDLRDEYQEYHAGVDAEIKRRLAVEVAKAEKKYKDKYDQDVKRVKEHFQWYNSQIDRREARISELERALQLIAREDDDHRILAGIVIRELLGVQPVPGSAAAATIDDAAPVVSSQSATKHEPNVNSPTCTLVDE</sequence>
<gene>
    <name evidence="1" type="ORF">BV25DRAFT_1963945</name>
</gene>
<evidence type="ECO:0000313" key="2">
    <source>
        <dbReference type="Proteomes" id="UP000814140"/>
    </source>
</evidence>
<name>A0ACB8SRG9_9AGAM</name>
<reference evidence="1" key="1">
    <citation type="submission" date="2021-03" db="EMBL/GenBank/DDBJ databases">
        <authorList>
            <consortium name="DOE Joint Genome Institute"/>
            <person name="Ahrendt S."/>
            <person name="Looney B.P."/>
            <person name="Miyauchi S."/>
            <person name="Morin E."/>
            <person name="Drula E."/>
            <person name="Courty P.E."/>
            <person name="Chicoki N."/>
            <person name="Fauchery L."/>
            <person name="Kohler A."/>
            <person name="Kuo A."/>
            <person name="Labutti K."/>
            <person name="Pangilinan J."/>
            <person name="Lipzen A."/>
            <person name="Riley R."/>
            <person name="Andreopoulos W."/>
            <person name="He G."/>
            <person name="Johnson J."/>
            <person name="Barry K.W."/>
            <person name="Grigoriev I.V."/>
            <person name="Nagy L."/>
            <person name="Hibbett D."/>
            <person name="Henrissat B."/>
            <person name="Matheny P.B."/>
            <person name="Labbe J."/>
            <person name="Martin F."/>
        </authorList>
    </citation>
    <scope>NUCLEOTIDE SEQUENCE</scope>
    <source>
        <strain evidence="1">HHB10654</strain>
    </source>
</reference>
<protein>
    <submittedName>
        <fullName evidence="1">Uncharacterized protein</fullName>
    </submittedName>
</protein>
<evidence type="ECO:0000313" key="1">
    <source>
        <dbReference type="EMBL" id="KAI0058690.1"/>
    </source>
</evidence>
<comment type="caution">
    <text evidence="1">The sequence shown here is derived from an EMBL/GenBank/DDBJ whole genome shotgun (WGS) entry which is preliminary data.</text>
</comment>